<evidence type="ECO:0000256" key="5">
    <source>
        <dbReference type="ARBA" id="ARBA00022777"/>
    </source>
</evidence>
<protein>
    <recommendedName>
        <fullName evidence="1">non-specific serine/threonine protein kinase</fullName>
        <ecNumber evidence="1">2.7.11.1</ecNumber>
    </recommendedName>
</protein>
<feature type="compositionally biased region" description="Low complexity" evidence="7">
    <location>
        <begin position="314"/>
        <end position="335"/>
    </location>
</feature>
<evidence type="ECO:0000313" key="10">
    <source>
        <dbReference type="EMBL" id="UZJ24346.1"/>
    </source>
</evidence>
<dbReference type="EC" id="2.7.11.1" evidence="1"/>
<evidence type="ECO:0000256" key="2">
    <source>
        <dbReference type="ARBA" id="ARBA00022527"/>
    </source>
</evidence>
<dbReference type="InterPro" id="IPR011009">
    <property type="entry name" value="Kinase-like_dom_sf"/>
</dbReference>
<dbReference type="Gene3D" id="3.30.200.20">
    <property type="entry name" value="Phosphorylase Kinase, domain 1"/>
    <property type="match status" value="1"/>
</dbReference>
<keyword evidence="3" id="KW-0808">Transferase</keyword>
<evidence type="ECO:0000256" key="8">
    <source>
        <dbReference type="SAM" id="Phobius"/>
    </source>
</evidence>
<dbReference type="RefSeq" id="WP_265382453.1">
    <property type="nucleotide sequence ID" value="NZ_CP110615.1"/>
</dbReference>
<dbReference type="SUPFAM" id="SSF56112">
    <property type="entry name" value="Protein kinase-like (PK-like)"/>
    <property type="match status" value="1"/>
</dbReference>
<evidence type="ECO:0000256" key="6">
    <source>
        <dbReference type="ARBA" id="ARBA00022840"/>
    </source>
</evidence>
<dbReference type="PROSITE" id="PS00108">
    <property type="entry name" value="PROTEIN_KINASE_ST"/>
    <property type="match status" value="1"/>
</dbReference>
<dbReference type="InterPro" id="IPR008271">
    <property type="entry name" value="Ser/Thr_kinase_AS"/>
</dbReference>
<evidence type="ECO:0000313" key="11">
    <source>
        <dbReference type="Proteomes" id="UP001164965"/>
    </source>
</evidence>
<evidence type="ECO:0000256" key="1">
    <source>
        <dbReference type="ARBA" id="ARBA00012513"/>
    </source>
</evidence>
<name>A0ABY6NYA7_9NOCA</name>
<keyword evidence="11" id="KW-1185">Reference proteome</keyword>
<dbReference type="CDD" id="cd14014">
    <property type="entry name" value="STKc_PknB_like"/>
    <property type="match status" value="1"/>
</dbReference>
<feature type="compositionally biased region" description="Low complexity" evidence="7">
    <location>
        <begin position="345"/>
        <end position="376"/>
    </location>
</feature>
<keyword evidence="4" id="KW-0547">Nucleotide-binding</keyword>
<gene>
    <name evidence="10" type="ORF">RHODO2019_14500</name>
</gene>
<dbReference type="GO" id="GO:0016301">
    <property type="term" value="F:kinase activity"/>
    <property type="evidence" value="ECO:0007669"/>
    <property type="project" value="UniProtKB-KW"/>
</dbReference>
<keyword evidence="2" id="KW-0723">Serine/threonine-protein kinase</keyword>
<proteinExistence type="predicted"/>
<dbReference type="PROSITE" id="PS50011">
    <property type="entry name" value="PROTEIN_KINASE_DOM"/>
    <property type="match status" value="1"/>
</dbReference>
<dbReference type="PANTHER" id="PTHR43289:SF6">
    <property type="entry name" value="SERINE_THREONINE-PROTEIN KINASE NEKL-3"/>
    <property type="match status" value="1"/>
</dbReference>
<accession>A0ABY6NYA7</accession>
<keyword evidence="5 10" id="KW-0418">Kinase</keyword>
<dbReference type="Proteomes" id="UP001164965">
    <property type="component" value="Chromosome"/>
</dbReference>
<dbReference type="Pfam" id="PF00069">
    <property type="entry name" value="Pkinase"/>
    <property type="match status" value="1"/>
</dbReference>
<dbReference type="EMBL" id="CP110615">
    <property type="protein sequence ID" value="UZJ24346.1"/>
    <property type="molecule type" value="Genomic_DNA"/>
</dbReference>
<evidence type="ECO:0000256" key="4">
    <source>
        <dbReference type="ARBA" id="ARBA00022741"/>
    </source>
</evidence>
<sequence>MAEQLGDLVGRRLGHYRVDGVIGRGGMSTMYRATDVRLGRSVALKIMSDALAGDAEFRERFVDEARNTSAIDHPHVVPLYDFGDLDGMLFLAMRYVEGADLSSLLSDGPLAPRRALLLLGQVAEALDVLHGRKLVHLDVKPANVLVTHREGSGAEHAYLADFGLTRRGTAGHRTRGGDFLGSPTYAAPEHLRGDSVDARTDVYSLACMLFACLTGHAPFTGTVDEVINGHLAGMAPSVSAEVVLPARVDTVVRRGMDTEPDARPGSCRELMTLAHQALSGTTRPEEPPVRRATRTGQQAGGPWVAPEPSGPSRPVAVPQAPPVQLMRPEPARQAPQPAPQPPGPHASGPHASGQPSWGPQPSGQPSWGSQSSGPHPRGAPPQPRPLGPPPAGPSDVASMRLRDPMPTRTSTAFTAEPVAGRRWVVPAVVAAAVLLLVALLLLLL</sequence>
<dbReference type="Gene3D" id="1.10.510.10">
    <property type="entry name" value="Transferase(Phosphotransferase) domain 1"/>
    <property type="match status" value="1"/>
</dbReference>
<feature type="transmembrane region" description="Helical" evidence="8">
    <location>
        <begin position="423"/>
        <end position="443"/>
    </location>
</feature>
<evidence type="ECO:0000256" key="3">
    <source>
        <dbReference type="ARBA" id="ARBA00022679"/>
    </source>
</evidence>
<keyword evidence="8" id="KW-1133">Transmembrane helix</keyword>
<evidence type="ECO:0000259" key="9">
    <source>
        <dbReference type="PROSITE" id="PS50011"/>
    </source>
</evidence>
<feature type="compositionally biased region" description="Pro residues" evidence="7">
    <location>
        <begin position="377"/>
        <end position="392"/>
    </location>
</feature>
<evidence type="ECO:0000256" key="7">
    <source>
        <dbReference type="SAM" id="MobiDB-lite"/>
    </source>
</evidence>
<dbReference type="SMART" id="SM00220">
    <property type="entry name" value="S_TKc"/>
    <property type="match status" value="1"/>
</dbReference>
<reference evidence="10" key="1">
    <citation type="submission" date="2022-10" db="EMBL/GenBank/DDBJ databases">
        <title>Rhodococcus sp.75.</title>
        <authorList>
            <person name="Sun M."/>
        </authorList>
    </citation>
    <scope>NUCLEOTIDE SEQUENCE</scope>
    <source>
        <strain evidence="10">75</strain>
    </source>
</reference>
<feature type="region of interest" description="Disordered" evidence="7">
    <location>
        <begin position="277"/>
        <end position="402"/>
    </location>
</feature>
<dbReference type="PANTHER" id="PTHR43289">
    <property type="entry name" value="MITOGEN-ACTIVATED PROTEIN KINASE KINASE KINASE 20-RELATED"/>
    <property type="match status" value="1"/>
</dbReference>
<feature type="domain" description="Protein kinase" evidence="9">
    <location>
        <begin position="16"/>
        <end position="278"/>
    </location>
</feature>
<keyword evidence="8" id="KW-0472">Membrane</keyword>
<dbReference type="InterPro" id="IPR000719">
    <property type="entry name" value="Prot_kinase_dom"/>
</dbReference>
<keyword evidence="8" id="KW-0812">Transmembrane</keyword>
<keyword evidence="6" id="KW-0067">ATP-binding</keyword>
<organism evidence="10 11">
    <name type="scientific">Rhodococcus antarcticus</name>
    <dbReference type="NCBI Taxonomy" id="2987751"/>
    <lineage>
        <taxon>Bacteria</taxon>
        <taxon>Bacillati</taxon>
        <taxon>Actinomycetota</taxon>
        <taxon>Actinomycetes</taxon>
        <taxon>Mycobacteriales</taxon>
        <taxon>Nocardiaceae</taxon>
        <taxon>Rhodococcus</taxon>
    </lineage>
</organism>